<sequence>MFKSYQLVLSMALLFGCLNLETRSFARNFHTNLRRSNSTYVKPATNYQPWVGPGFNSTRPRFNETRVVQPLQSSPQYGAPYQGTAQQPNIGFHDNFVGSGQFQPSGTYGFGTFSNGTTHGNFTYHKGGPSNGTYPYGKLFKLW</sequence>
<keyword evidence="3" id="KW-1185">Reference proteome</keyword>
<dbReference type="InParanoid" id="A0A0Q9WAE8"/>
<dbReference type="eggNOG" id="ENOG502TB6I">
    <property type="taxonomic scope" value="Eukaryota"/>
</dbReference>
<keyword evidence="1" id="KW-0732">Signal</keyword>
<protein>
    <submittedName>
        <fullName evidence="2">Uncharacterized protein</fullName>
    </submittedName>
</protein>
<gene>
    <name evidence="2" type="primary">Dvir\GJ25786</name>
    <name evidence="2" type="ORF">Dvir_GJ25786</name>
</gene>
<accession>A0A0Q9WAE8</accession>
<evidence type="ECO:0000313" key="3">
    <source>
        <dbReference type="Proteomes" id="UP000008792"/>
    </source>
</evidence>
<evidence type="ECO:0000313" key="2">
    <source>
        <dbReference type="EMBL" id="KRF81594.1"/>
    </source>
</evidence>
<feature type="signal peptide" evidence="1">
    <location>
        <begin position="1"/>
        <end position="26"/>
    </location>
</feature>
<dbReference type="PROSITE" id="PS51257">
    <property type="entry name" value="PROKAR_LIPOPROTEIN"/>
    <property type="match status" value="1"/>
</dbReference>
<dbReference type="EMBL" id="CH940649">
    <property type="protein sequence ID" value="KRF81594.1"/>
    <property type="molecule type" value="Genomic_DNA"/>
</dbReference>
<name>A0A0Q9WAE8_DROVI</name>
<organism evidence="2 3">
    <name type="scientific">Drosophila virilis</name>
    <name type="common">Fruit fly</name>
    <dbReference type="NCBI Taxonomy" id="7244"/>
    <lineage>
        <taxon>Eukaryota</taxon>
        <taxon>Metazoa</taxon>
        <taxon>Ecdysozoa</taxon>
        <taxon>Arthropoda</taxon>
        <taxon>Hexapoda</taxon>
        <taxon>Insecta</taxon>
        <taxon>Pterygota</taxon>
        <taxon>Neoptera</taxon>
        <taxon>Endopterygota</taxon>
        <taxon>Diptera</taxon>
        <taxon>Brachycera</taxon>
        <taxon>Muscomorpha</taxon>
        <taxon>Ephydroidea</taxon>
        <taxon>Drosophilidae</taxon>
        <taxon>Drosophila</taxon>
    </lineage>
</organism>
<feature type="chain" id="PRO_5006386595" evidence="1">
    <location>
        <begin position="27"/>
        <end position="143"/>
    </location>
</feature>
<dbReference type="SMR" id="A0A0Q9WAE8"/>
<evidence type="ECO:0000256" key="1">
    <source>
        <dbReference type="SAM" id="SignalP"/>
    </source>
</evidence>
<dbReference type="Proteomes" id="UP000008792">
    <property type="component" value="Unassembled WGS sequence"/>
</dbReference>
<dbReference type="KEGG" id="dvi:26530556"/>
<dbReference type="AlphaFoldDB" id="A0A0Q9WAE8"/>
<dbReference type="OrthoDB" id="7861950at2759"/>
<proteinExistence type="predicted"/>
<reference evidence="2 3" key="1">
    <citation type="journal article" date="2007" name="Nature">
        <title>Evolution of genes and genomes on the Drosophila phylogeny.</title>
        <authorList>
            <consortium name="Drosophila 12 Genomes Consortium"/>
            <person name="Clark A.G."/>
            <person name="Eisen M.B."/>
            <person name="Smith D.R."/>
            <person name="Bergman C.M."/>
            <person name="Oliver B."/>
            <person name="Markow T.A."/>
            <person name="Kaufman T.C."/>
            <person name="Kellis M."/>
            <person name="Gelbart W."/>
            <person name="Iyer V.N."/>
            <person name="Pollard D.A."/>
            <person name="Sackton T.B."/>
            <person name="Larracuente A.M."/>
            <person name="Singh N.D."/>
            <person name="Abad J.P."/>
            <person name="Abt D.N."/>
            <person name="Adryan B."/>
            <person name="Aguade M."/>
            <person name="Akashi H."/>
            <person name="Anderson W.W."/>
            <person name="Aquadro C.F."/>
            <person name="Ardell D.H."/>
            <person name="Arguello R."/>
            <person name="Artieri C.G."/>
            <person name="Barbash D.A."/>
            <person name="Barker D."/>
            <person name="Barsanti P."/>
            <person name="Batterham P."/>
            <person name="Batzoglou S."/>
            <person name="Begun D."/>
            <person name="Bhutkar A."/>
            <person name="Blanco E."/>
            <person name="Bosak S.A."/>
            <person name="Bradley R.K."/>
            <person name="Brand A.D."/>
            <person name="Brent M.R."/>
            <person name="Brooks A.N."/>
            <person name="Brown R.H."/>
            <person name="Butlin R.K."/>
            <person name="Caggese C."/>
            <person name="Calvi B.R."/>
            <person name="Bernardo de Carvalho A."/>
            <person name="Caspi A."/>
            <person name="Castrezana S."/>
            <person name="Celniker S.E."/>
            <person name="Chang J.L."/>
            <person name="Chapple C."/>
            <person name="Chatterji S."/>
            <person name="Chinwalla A."/>
            <person name="Civetta A."/>
            <person name="Clifton S.W."/>
            <person name="Comeron J.M."/>
            <person name="Costello J.C."/>
            <person name="Coyne J.A."/>
            <person name="Daub J."/>
            <person name="David R.G."/>
            <person name="Delcher A.L."/>
            <person name="Delehaunty K."/>
            <person name="Do C.B."/>
            <person name="Ebling H."/>
            <person name="Edwards K."/>
            <person name="Eickbush T."/>
            <person name="Evans J.D."/>
            <person name="Filipski A."/>
            <person name="Findeiss S."/>
            <person name="Freyhult E."/>
            <person name="Fulton L."/>
            <person name="Fulton R."/>
            <person name="Garcia A.C."/>
            <person name="Gardiner A."/>
            <person name="Garfield D.A."/>
            <person name="Garvin B.E."/>
            <person name="Gibson G."/>
            <person name="Gilbert D."/>
            <person name="Gnerre S."/>
            <person name="Godfrey J."/>
            <person name="Good R."/>
            <person name="Gotea V."/>
            <person name="Gravely B."/>
            <person name="Greenberg A.J."/>
            <person name="Griffiths-Jones S."/>
            <person name="Gross S."/>
            <person name="Guigo R."/>
            <person name="Gustafson E.A."/>
            <person name="Haerty W."/>
            <person name="Hahn M.W."/>
            <person name="Halligan D.L."/>
            <person name="Halpern A.L."/>
            <person name="Halter G.M."/>
            <person name="Han M.V."/>
            <person name="Heger A."/>
            <person name="Hillier L."/>
            <person name="Hinrichs A.S."/>
            <person name="Holmes I."/>
            <person name="Hoskins R.A."/>
            <person name="Hubisz M.J."/>
            <person name="Hultmark D."/>
            <person name="Huntley M.A."/>
            <person name="Jaffe D.B."/>
            <person name="Jagadeeshan S."/>
            <person name="Jeck W.R."/>
            <person name="Johnson J."/>
            <person name="Jones C.D."/>
            <person name="Jordan W.C."/>
            <person name="Karpen G.H."/>
            <person name="Kataoka E."/>
            <person name="Keightley P.D."/>
            <person name="Kheradpour P."/>
            <person name="Kirkness E.F."/>
            <person name="Koerich L.B."/>
            <person name="Kristiansen K."/>
            <person name="Kudrna D."/>
            <person name="Kulathinal R.J."/>
            <person name="Kumar S."/>
            <person name="Kwok R."/>
            <person name="Lander E."/>
            <person name="Langley C.H."/>
            <person name="Lapoint R."/>
            <person name="Lazzaro B.P."/>
            <person name="Lee S.J."/>
            <person name="Levesque L."/>
            <person name="Li R."/>
            <person name="Lin C.F."/>
            <person name="Lin M.F."/>
            <person name="Lindblad-Toh K."/>
            <person name="Llopart A."/>
            <person name="Long M."/>
            <person name="Low L."/>
            <person name="Lozovsky E."/>
            <person name="Lu J."/>
            <person name="Luo M."/>
            <person name="Machado C.A."/>
            <person name="Makalowski W."/>
            <person name="Marzo M."/>
            <person name="Matsuda M."/>
            <person name="Matzkin L."/>
            <person name="McAllister B."/>
            <person name="McBride C.S."/>
            <person name="McKernan B."/>
            <person name="McKernan K."/>
            <person name="Mendez-Lago M."/>
            <person name="Minx P."/>
            <person name="Mollenhauer M.U."/>
            <person name="Montooth K."/>
            <person name="Mount S.M."/>
            <person name="Mu X."/>
            <person name="Myers E."/>
            <person name="Negre B."/>
            <person name="Newfeld S."/>
            <person name="Nielsen R."/>
            <person name="Noor M.A."/>
            <person name="O'Grady P."/>
            <person name="Pachter L."/>
            <person name="Papaceit M."/>
            <person name="Parisi M.J."/>
            <person name="Parisi M."/>
            <person name="Parts L."/>
            <person name="Pedersen J.S."/>
            <person name="Pesole G."/>
            <person name="Phillippy A.M."/>
            <person name="Ponting C.P."/>
            <person name="Pop M."/>
            <person name="Porcelli D."/>
            <person name="Powell J.R."/>
            <person name="Prohaska S."/>
            <person name="Pruitt K."/>
            <person name="Puig M."/>
            <person name="Quesneville H."/>
            <person name="Ram K.R."/>
            <person name="Rand D."/>
            <person name="Rasmussen M.D."/>
            <person name="Reed L.K."/>
            <person name="Reenan R."/>
            <person name="Reily A."/>
            <person name="Remington K.A."/>
            <person name="Rieger T.T."/>
            <person name="Ritchie M.G."/>
            <person name="Robin C."/>
            <person name="Rogers Y.H."/>
            <person name="Rohde C."/>
            <person name="Rozas J."/>
            <person name="Rubenfield M.J."/>
            <person name="Ruiz A."/>
            <person name="Russo S."/>
            <person name="Salzberg S.L."/>
            <person name="Sanchez-Gracia A."/>
            <person name="Saranga D.J."/>
            <person name="Sato H."/>
            <person name="Schaeffer S.W."/>
            <person name="Schatz M.C."/>
            <person name="Schlenke T."/>
            <person name="Schwartz R."/>
            <person name="Segarra C."/>
            <person name="Singh R.S."/>
            <person name="Sirot L."/>
            <person name="Sirota M."/>
            <person name="Sisneros N.B."/>
            <person name="Smith C.D."/>
            <person name="Smith T.F."/>
            <person name="Spieth J."/>
            <person name="Stage D.E."/>
            <person name="Stark A."/>
            <person name="Stephan W."/>
            <person name="Strausberg R.L."/>
            <person name="Strempel S."/>
            <person name="Sturgill D."/>
            <person name="Sutton G."/>
            <person name="Sutton G.G."/>
            <person name="Tao W."/>
            <person name="Teichmann S."/>
            <person name="Tobari Y.N."/>
            <person name="Tomimura Y."/>
            <person name="Tsolas J.M."/>
            <person name="Valente V.L."/>
            <person name="Venter E."/>
            <person name="Venter J.C."/>
            <person name="Vicario S."/>
            <person name="Vieira F.G."/>
            <person name="Vilella A.J."/>
            <person name="Villasante A."/>
            <person name="Walenz B."/>
            <person name="Wang J."/>
            <person name="Wasserman M."/>
            <person name="Watts T."/>
            <person name="Wilson D."/>
            <person name="Wilson R.K."/>
            <person name="Wing R.A."/>
            <person name="Wolfner M.F."/>
            <person name="Wong A."/>
            <person name="Wong G.K."/>
            <person name="Wu C.I."/>
            <person name="Wu G."/>
            <person name="Yamamoto D."/>
            <person name="Yang H.P."/>
            <person name="Yang S.P."/>
            <person name="Yorke J.A."/>
            <person name="Yoshida K."/>
            <person name="Zdobnov E."/>
            <person name="Zhang P."/>
            <person name="Zhang Y."/>
            <person name="Zimin A.V."/>
            <person name="Baldwin J."/>
            <person name="Abdouelleil A."/>
            <person name="Abdulkadir J."/>
            <person name="Abebe A."/>
            <person name="Abera B."/>
            <person name="Abreu J."/>
            <person name="Acer S.C."/>
            <person name="Aftuck L."/>
            <person name="Alexander A."/>
            <person name="An P."/>
            <person name="Anderson E."/>
            <person name="Anderson S."/>
            <person name="Arachi H."/>
            <person name="Azer M."/>
            <person name="Bachantsang P."/>
            <person name="Barry A."/>
            <person name="Bayul T."/>
            <person name="Berlin A."/>
            <person name="Bessette D."/>
            <person name="Bloom T."/>
            <person name="Blye J."/>
            <person name="Boguslavskiy L."/>
            <person name="Bonnet C."/>
            <person name="Boukhgalter B."/>
            <person name="Bourzgui I."/>
            <person name="Brown A."/>
            <person name="Cahill P."/>
            <person name="Channer S."/>
            <person name="Cheshatsang Y."/>
            <person name="Chuda L."/>
            <person name="Citroen M."/>
            <person name="Collymore A."/>
            <person name="Cooke P."/>
            <person name="Costello M."/>
            <person name="D'Aco K."/>
            <person name="Daza R."/>
            <person name="De Haan G."/>
            <person name="DeGray S."/>
            <person name="DeMaso C."/>
            <person name="Dhargay N."/>
            <person name="Dooley K."/>
            <person name="Dooley E."/>
            <person name="Doricent M."/>
            <person name="Dorje P."/>
            <person name="Dorjee K."/>
            <person name="Dupes A."/>
            <person name="Elong R."/>
            <person name="Falk J."/>
            <person name="Farina A."/>
            <person name="Faro S."/>
            <person name="Ferguson D."/>
            <person name="Fisher S."/>
            <person name="Foley C.D."/>
            <person name="Franke A."/>
            <person name="Friedrich D."/>
            <person name="Gadbois L."/>
            <person name="Gearin G."/>
            <person name="Gearin C.R."/>
            <person name="Giannoukos G."/>
            <person name="Goode T."/>
            <person name="Graham J."/>
            <person name="Grandbois E."/>
            <person name="Grewal S."/>
            <person name="Gyaltsen K."/>
            <person name="Hafez N."/>
            <person name="Hagos B."/>
            <person name="Hall J."/>
            <person name="Henson C."/>
            <person name="Hollinger A."/>
            <person name="Honan T."/>
            <person name="Huard M.D."/>
            <person name="Hughes L."/>
            <person name="Hurhula B."/>
            <person name="Husby M.E."/>
            <person name="Kamat A."/>
            <person name="Kanga B."/>
            <person name="Kashin S."/>
            <person name="Khazanovich D."/>
            <person name="Kisner P."/>
            <person name="Lance K."/>
            <person name="Lara M."/>
            <person name="Lee W."/>
            <person name="Lennon N."/>
            <person name="Letendre F."/>
            <person name="LeVine R."/>
            <person name="Lipovsky A."/>
            <person name="Liu X."/>
            <person name="Liu J."/>
            <person name="Liu S."/>
            <person name="Lokyitsang T."/>
            <person name="Lokyitsang Y."/>
            <person name="Lubonja R."/>
            <person name="Lui A."/>
            <person name="MacDonald P."/>
            <person name="Magnisalis V."/>
            <person name="Maru K."/>
            <person name="Matthews C."/>
            <person name="McCusker W."/>
            <person name="McDonough S."/>
            <person name="Mehta T."/>
            <person name="Meldrim J."/>
            <person name="Meneus L."/>
            <person name="Mihai O."/>
            <person name="Mihalev A."/>
            <person name="Mihova T."/>
            <person name="Mittelman R."/>
            <person name="Mlenga V."/>
            <person name="Montmayeur A."/>
            <person name="Mulrain L."/>
            <person name="Navidi A."/>
            <person name="Naylor J."/>
            <person name="Negash T."/>
            <person name="Nguyen T."/>
            <person name="Nguyen N."/>
            <person name="Nicol R."/>
            <person name="Norbu C."/>
            <person name="Norbu N."/>
            <person name="Novod N."/>
            <person name="O'Neill B."/>
            <person name="Osman S."/>
            <person name="Markiewicz E."/>
            <person name="Oyono O.L."/>
            <person name="Patti C."/>
            <person name="Phunkhang P."/>
            <person name="Pierre F."/>
            <person name="Priest M."/>
            <person name="Raghuraman S."/>
            <person name="Rege F."/>
            <person name="Reyes R."/>
            <person name="Rise C."/>
            <person name="Rogov P."/>
            <person name="Ross K."/>
            <person name="Ryan E."/>
            <person name="Settipalli S."/>
            <person name="Shea T."/>
            <person name="Sherpa N."/>
            <person name="Shi L."/>
            <person name="Shih D."/>
            <person name="Sparrow T."/>
            <person name="Spaulding J."/>
            <person name="Stalker J."/>
            <person name="Stange-Thomann N."/>
            <person name="Stavropoulos S."/>
            <person name="Stone C."/>
            <person name="Strader C."/>
            <person name="Tesfaye S."/>
            <person name="Thomson T."/>
            <person name="Thoulutsang Y."/>
            <person name="Thoulutsang D."/>
            <person name="Topham K."/>
            <person name="Topping I."/>
            <person name="Tsamla T."/>
            <person name="Vassiliev H."/>
            <person name="Vo A."/>
            <person name="Wangchuk T."/>
            <person name="Wangdi T."/>
            <person name="Weiand M."/>
            <person name="Wilkinson J."/>
            <person name="Wilson A."/>
            <person name="Yadav S."/>
            <person name="Young G."/>
            <person name="Yu Q."/>
            <person name="Zembek L."/>
            <person name="Zhong D."/>
            <person name="Zimmer A."/>
            <person name="Zwirko Z."/>
            <person name="Jaffe D.B."/>
            <person name="Alvarez P."/>
            <person name="Brockman W."/>
            <person name="Butler J."/>
            <person name="Chin C."/>
            <person name="Gnerre S."/>
            <person name="Grabherr M."/>
            <person name="Kleber M."/>
            <person name="Mauceli E."/>
            <person name="MacCallum I."/>
        </authorList>
    </citation>
    <scope>NUCLEOTIDE SEQUENCE [LARGE SCALE GENOMIC DNA]</scope>
    <source>
        <strain evidence="3">Tucson 15010-1051.87</strain>
    </source>
</reference>